<keyword evidence="2" id="KW-1185">Reference proteome</keyword>
<sequence length="144" mass="15654">MSKLNVTLAMIAILTAPIFLSSCRSISDDIAKMARQGSKVGDDIPQQVAVPNNRTTVSPIVAKNVDQHELLNKCTRQTGKSAVTVAWEQAKSSGFQVSEQYLLNVARDAIQKCLLGKVGDKVLDELAKLAVSEFKQENPQAEQN</sequence>
<dbReference type="Proteomes" id="UP001576774">
    <property type="component" value="Unassembled WGS sequence"/>
</dbReference>
<gene>
    <name evidence="1" type="ORF">ACE1CC_03790</name>
</gene>
<accession>A0ABV4WZQ5</accession>
<dbReference type="PROSITE" id="PS51257">
    <property type="entry name" value="PROKAR_LIPOPROTEIN"/>
    <property type="match status" value="1"/>
</dbReference>
<evidence type="ECO:0000313" key="1">
    <source>
        <dbReference type="EMBL" id="MFB2875995.1"/>
    </source>
</evidence>
<dbReference type="RefSeq" id="WP_413269137.1">
    <property type="nucleotide sequence ID" value="NZ_JBHFNQ010000034.1"/>
</dbReference>
<evidence type="ECO:0000313" key="2">
    <source>
        <dbReference type="Proteomes" id="UP001576774"/>
    </source>
</evidence>
<proteinExistence type="predicted"/>
<reference evidence="1 2" key="1">
    <citation type="submission" date="2024-09" db="EMBL/GenBank/DDBJ databases">
        <title>Floridaenema gen nov. (Aerosakkonemataceae, Aerosakkonematales ord. nov., Cyanobacteria) from benthic tropical and subtropical fresh waters, with the description of four new species.</title>
        <authorList>
            <person name="Moretto J.A."/>
            <person name="Berthold D.E."/>
            <person name="Lefler F.W."/>
            <person name="Huang I.-S."/>
            <person name="Laughinghouse H. IV."/>
        </authorList>
    </citation>
    <scope>NUCLEOTIDE SEQUENCE [LARGE SCALE GENOMIC DNA]</scope>
    <source>
        <strain evidence="1 2">BLCC-F46</strain>
    </source>
</reference>
<comment type="caution">
    <text evidence="1">The sequence shown here is derived from an EMBL/GenBank/DDBJ whole genome shotgun (WGS) entry which is preliminary data.</text>
</comment>
<name>A0ABV4WZQ5_9CYAN</name>
<protein>
    <recommendedName>
        <fullName evidence="3">Lipoprotein</fullName>
    </recommendedName>
</protein>
<dbReference type="EMBL" id="JBHFNQ010000034">
    <property type="protein sequence ID" value="MFB2875995.1"/>
    <property type="molecule type" value="Genomic_DNA"/>
</dbReference>
<evidence type="ECO:0008006" key="3">
    <source>
        <dbReference type="Google" id="ProtNLM"/>
    </source>
</evidence>
<organism evidence="1 2">
    <name type="scientific">Floridaenema aerugineum BLCC-F46</name>
    <dbReference type="NCBI Taxonomy" id="3153654"/>
    <lineage>
        <taxon>Bacteria</taxon>
        <taxon>Bacillati</taxon>
        <taxon>Cyanobacteriota</taxon>
        <taxon>Cyanophyceae</taxon>
        <taxon>Oscillatoriophycideae</taxon>
        <taxon>Aerosakkonematales</taxon>
        <taxon>Aerosakkonemataceae</taxon>
        <taxon>Floridanema</taxon>
        <taxon>Floridanema aerugineum</taxon>
    </lineage>
</organism>